<dbReference type="Proteomes" id="UP001497472">
    <property type="component" value="Unassembled WGS sequence"/>
</dbReference>
<feature type="signal peptide" evidence="1">
    <location>
        <begin position="1"/>
        <end position="15"/>
    </location>
</feature>
<sequence>MFWLIYTTFLSPTVASVGPHMHRNQSTTCEEFGKFARFNPYSVLHDEWMSFYHWGPDTAPMYVKFAIPTTKQIDYLKQFIDGYVLEPVNWTATLLILKERNNITQLLVEQNDRGSYILYMPYRNLKPGQTVDSMEIQLKQVERGKYIGLMNCQYREAYALTRWKDMPNKKHLQNAAAKIGYRGRNGKSYLYRGHQWMPIGESDHDYYWHLDHHLDDTPAHHYEY</sequence>
<gene>
    <name evidence="2" type="ORF">LNINA_LOCUS1561</name>
</gene>
<protein>
    <submittedName>
        <fullName evidence="2">Uncharacterized protein</fullName>
    </submittedName>
</protein>
<name>A0AAV1IZP7_9NEOP</name>
<reference evidence="2 3" key="1">
    <citation type="submission" date="2023-11" db="EMBL/GenBank/DDBJ databases">
        <authorList>
            <person name="Okamura Y."/>
        </authorList>
    </citation>
    <scope>NUCLEOTIDE SEQUENCE [LARGE SCALE GENOMIC DNA]</scope>
</reference>
<comment type="caution">
    <text evidence="2">The sequence shown here is derived from an EMBL/GenBank/DDBJ whole genome shotgun (WGS) entry which is preliminary data.</text>
</comment>
<evidence type="ECO:0000256" key="1">
    <source>
        <dbReference type="SAM" id="SignalP"/>
    </source>
</evidence>
<organism evidence="2 3">
    <name type="scientific">Leptosia nina</name>
    <dbReference type="NCBI Taxonomy" id="320188"/>
    <lineage>
        <taxon>Eukaryota</taxon>
        <taxon>Metazoa</taxon>
        <taxon>Ecdysozoa</taxon>
        <taxon>Arthropoda</taxon>
        <taxon>Hexapoda</taxon>
        <taxon>Insecta</taxon>
        <taxon>Pterygota</taxon>
        <taxon>Neoptera</taxon>
        <taxon>Endopterygota</taxon>
        <taxon>Lepidoptera</taxon>
        <taxon>Glossata</taxon>
        <taxon>Ditrysia</taxon>
        <taxon>Papilionoidea</taxon>
        <taxon>Pieridae</taxon>
        <taxon>Pierinae</taxon>
        <taxon>Leptosia</taxon>
    </lineage>
</organism>
<evidence type="ECO:0000313" key="2">
    <source>
        <dbReference type="EMBL" id="CAK1541595.1"/>
    </source>
</evidence>
<dbReference type="EMBL" id="CAVLEF010000002">
    <property type="protein sequence ID" value="CAK1541595.1"/>
    <property type="molecule type" value="Genomic_DNA"/>
</dbReference>
<keyword evidence="3" id="KW-1185">Reference proteome</keyword>
<dbReference type="AlphaFoldDB" id="A0AAV1IZP7"/>
<accession>A0AAV1IZP7</accession>
<keyword evidence="1" id="KW-0732">Signal</keyword>
<proteinExistence type="predicted"/>
<evidence type="ECO:0000313" key="3">
    <source>
        <dbReference type="Proteomes" id="UP001497472"/>
    </source>
</evidence>
<feature type="chain" id="PRO_5043886354" evidence="1">
    <location>
        <begin position="16"/>
        <end position="224"/>
    </location>
</feature>